<evidence type="ECO:0000256" key="1">
    <source>
        <dbReference type="SAM" id="MobiDB-lite"/>
    </source>
</evidence>
<dbReference type="GO" id="GO:0003824">
    <property type="term" value="F:catalytic activity"/>
    <property type="evidence" value="ECO:0007669"/>
    <property type="project" value="InterPro"/>
</dbReference>
<protein>
    <recommendedName>
        <fullName evidence="2">Condensation domain-containing protein</fullName>
    </recommendedName>
</protein>
<evidence type="ECO:0000259" key="2">
    <source>
        <dbReference type="Pfam" id="PF00668"/>
    </source>
</evidence>
<feature type="domain" description="Condensation" evidence="2">
    <location>
        <begin position="26"/>
        <end position="106"/>
    </location>
</feature>
<dbReference type="RefSeq" id="WP_164203124.1">
    <property type="nucleotide sequence ID" value="NZ_JAAGMP010000749.1"/>
</dbReference>
<organism evidence="3 4">
    <name type="scientific">Streptomyces parvus</name>
    <dbReference type="NCBI Taxonomy" id="66428"/>
    <lineage>
        <taxon>Bacteria</taxon>
        <taxon>Bacillati</taxon>
        <taxon>Actinomycetota</taxon>
        <taxon>Actinomycetes</taxon>
        <taxon>Kitasatosporales</taxon>
        <taxon>Streptomycetaceae</taxon>
        <taxon>Streptomyces</taxon>
    </lineage>
</organism>
<dbReference type="InterPro" id="IPR001242">
    <property type="entry name" value="Condensation_dom"/>
</dbReference>
<feature type="non-terminal residue" evidence="3">
    <location>
        <position position="107"/>
    </location>
</feature>
<accession>A0A7K3RX97</accession>
<dbReference type="EMBL" id="JAAGMP010000749">
    <property type="protein sequence ID" value="NEC19828.1"/>
    <property type="molecule type" value="Genomic_DNA"/>
</dbReference>
<dbReference type="Proteomes" id="UP000469670">
    <property type="component" value="Unassembled WGS sequence"/>
</dbReference>
<dbReference type="Gene3D" id="3.30.559.10">
    <property type="entry name" value="Chloramphenicol acetyltransferase-like domain"/>
    <property type="match status" value="1"/>
</dbReference>
<dbReference type="SUPFAM" id="SSF52777">
    <property type="entry name" value="CoA-dependent acyltransferases"/>
    <property type="match status" value="1"/>
</dbReference>
<feature type="region of interest" description="Disordered" evidence="1">
    <location>
        <begin position="87"/>
        <end position="107"/>
    </location>
</feature>
<sequence length="107" mass="11248">MIGTAGETGADTYGSADAGHGGAEGLPLSPAQERLWFLQQLEPDDASYNIPLVLRLTGELSEPALRAAFDGTAARHEALRTRFPDLDGRPAALVEPPAPVPVESIDL</sequence>
<dbReference type="AlphaFoldDB" id="A0A7K3RX97"/>
<comment type="caution">
    <text evidence="3">The sequence shown here is derived from an EMBL/GenBank/DDBJ whole genome shotgun (WGS) entry which is preliminary data.</text>
</comment>
<reference evidence="3 4" key="1">
    <citation type="submission" date="2020-01" db="EMBL/GenBank/DDBJ databases">
        <title>Insect and environment-associated Actinomycetes.</title>
        <authorList>
            <person name="Currrie C."/>
            <person name="Chevrette M."/>
            <person name="Carlson C."/>
            <person name="Stubbendieck R."/>
            <person name="Wendt-Pienkowski E."/>
        </authorList>
    </citation>
    <scope>NUCLEOTIDE SEQUENCE [LARGE SCALE GENOMIC DNA]</scope>
    <source>
        <strain evidence="3 4">SID7590</strain>
    </source>
</reference>
<proteinExistence type="predicted"/>
<dbReference type="InterPro" id="IPR023213">
    <property type="entry name" value="CAT-like_dom_sf"/>
</dbReference>
<dbReference type="GO" id="GO:0008610">
    <property type="term" value="P:lipid biosynthetic process"/>
    <property type="evidence" value="ECO:0007669"/>
    <property type="project" value="UniProtKB-ARBA"/>
</dbReference>
<evidence type="ECO:0000313" key="3">
    <source>
        <dbReference type="EMBL" id="NEC19828.1"/>
    </source>
</evidence>
<evidence type="ECO:0000313" key="4">
    <source>
        <dbReference type="Proteomes" id="UP000469670"/>
    </source>
</evidence>
<name>A0A7K3RX97_9ACTN</name>
<dbReference type="Pfam" id="PF00668">
    <property type="entry name" value="Condensation"/>
    <property type="match status" value="1"/>
</dbReference>
<gene>
    <name evidence="3" type="ORF">G3I50_16420</name>
</gene>
<feature type="region of interest" description="Disordered" evidence="1">
    <location>
        <begin position="1"/>
        <end position="27"/>
    </location>
</feature>